<sequence>MAVPVAAEVSATRAVLVRYSPPGIAAAILQRVSWVPWNTGKRAEKLRDIST</sequence>
<gene>
    <name evidence="1" type="ORF">SARC_17790</name>
</gene>
<organism evidence="1 2">
    <name type="scientific">Sphaeroforma arctica JP610</name>
    <dbReference type="NCBI Taxonomy" id="667725"/>
    <lineage>
        <taxon>Eukaryota</taxon>
        <taxon>Ichthyosporea</taxon>
        <taxon>Ichthyophonida</taxon>
        <taxon>Sphaeroforma</taxon>
    </lineage>
</organism>
<dbReference type="AlphaFoldDB" id="A0A0L0EZ63"/>
<keyword evidence="2" id="KW-1185">Reference proteome</keyword>
<name>A0A0L0EZ63_9EUKA</name>
<protein>
    <submittedName>
        <fullName evidence="1">Uncharacterized protein</fullName>
    </submittedName>
</protein>
<dbReference type="RefSeq" id="XP_014143598.1">
    <property type="nucleotide sequence ID" value="XM_014288123.1"/>
</dbReference>
<proteinExistence type="predicted"/>
<evidence type="ECO:0000313" key="1">
    <source>
        <dbReference type="EMBL" id="KNC69696.1"/>
    </source>
</evidence>
<dbReference type="Proteomes" id="UP000054560">
    <property type="component" value="Unassembled WGS sequence"/>
</dbReference>
<evidence type="ECO:0000313" key="2">
    <source>
        <dbReference type="Proteomes" id="UP000054560"/>
    </source>
</evidence>
<reference evidence="1 2" key="1">
    <citation type="submission" date="2011-02" db="EMBL/GenBank/DDBJ databases">
        <title>The Genome Sequence of Sphaeroforma arctica JP610.</title>
        <authorList>
            <consortium name="The Broad Institute Genome Sequencing Platform"/>
            <person name="Russ C."/>
            <person name="Cuomo C."/>
            <person name="Young S.K."/>
            <person name="Zeng Q."/>
            <person name="Gargeya S."/>
            <person name="Alvarado L."/>
            <person name="Berlin A."/>
            <person name="Chapman S.B."/>
            <person name="Chen Z."/>
            <person name="Freedman E."/>
            <person name="Gellesch M."/>
            <person name="Goldberg J."/>
            <person name="Griggs A."/>
            <person name="Gujja S."/>
            <person name="Heilman E."/>
            <person name="Heiman D."/>
            <person name="Howarth C."/>
            <person name="Mehta T."/>
            <person name="Neiman D."/>
            <person name="Pearson M."/>
            <person name="Roberts A."/>
            <person name="Saif S."/>
            <person name="Shea T."/>
            <person name="Shenoy N."/>
            <person name="Sisk P."/>
            <person name="Stolte C."/>
            <person name="Sykes S."/>
            <person name="White J."/>
            <person name="Yandava C."/>
            <person name="Burger G."/>
            <person name="Gray M.W."/>
            <person name="Holland P.W.H."/>
            <person name="King N."/>
            <person name="Lang F.B.F."/>
            <person name="Roger A.J."/>
            <person name="Ruiz-Trillo I."/>
            <person name="Haas B."/>
            <person name="Nusbaum C."/>
            <person name="Birren B."/>
        </authorList>
    </citation>
    <scope>NUCLEOTIDE SEQUENCE [LARGE SCALE GENOMIC DNA]</scope>
    <source>
        <strain evidence="1 2">JP610</strain>
    </source>
</reference>
<accession>A0A0L0EZ63</accession>
<dbReference type="GeneID" id="25918294"/>
<dbReference type="EMBL" id="KQ253706">
    <property type="protein sequence ID" value="KNC69696.1"/>
    <property type="molecule type" value="Genomic_DNA"/>
</dbReference>
<feature type="non-terminal residue" evidence="1">
    <location>
        <position position="51"/>
    </location>
</feature>